<organism evidence="1 2">
    <name type="scientific">Prorocentrum cordatum</name>
    <dbReference type="NCBI Taxonomy" id="2364126"/>
    <lineage>
        <taxon>Eukaryota</taxon>
        <taxon>Sar</taxon>
        <taxon>Alveolata</taxon>
        <taxon>Dinophyceae</taxon>
        <taxon>Prorocentrales</taxon>
        <taxon>Prorocentraceae</taxon>
        <taxon>Prorocentrum</taxon>
    </lineage>
</organism>
<sequence>MYARIPELPSDLTVQSAVKATLGTDPGYGEDLTSGSHALYQRGKVSLPRVATGVTRLEDALPASDRSLLVGESTGLLMDAASAGNCFAGKLAFDPRLATGKKAYGRFLSDLLSRQMLEVGEATKLVTSVDASLHGFGVTACRIESSSVGKVGGVSERRRFRGELRKRSRPRDVLEDVEVPFSFLARGSDLDFLETGALTEFPEVPEWLAKDSPWYDPVSEHHAKYFYVSNPGGSECSPSRDAPTPLSKSLEAVIGDGVPHPPGLRRLAAAVPFAYGLPGPWEAAGGGQAGHGAAADDVACEPVPRQVRQAMRQAPSTLIESAGLAAARLAELGFRASALGAAWVTPATQDNCLTHLEMRLRWLMLREAPTLVKDEWDLLLASYIEHLYDSGATENAEGVTLAAVRWAEPAIPRPLRRGPPLASDALAGWRRAEAGRTRLPMPRELGVAIALDLCDSCLPSLGFFVMLVFETYMRLSEVLSLQRSQLVPPCGHGLPGPGKTGDFDGSVSLDSPRLQLLVPGLEEILRRRGERDPVFLFDYVTLLRHWRAACMRLGLEHLHLTP</sequence>
<proteinExistence type="predicted"/>
<evidence type="ECO:0000313" key="2">
    <source>
        <dbReference type="Proteomes" id="UP001189429"/>
    </source>
</evidence>
<comment type="caution">
    <text evidence="1">The sequence shown here is derived from an EMBL/GenBank/DDBJ whole genome shotgun (WGS) entry which is preliminary data.</text>
</comment>
<keyword evidence="2" id="KW-1185">Reference proteome</keyword>
<evidence type="ECO:0000313" key="1">
    <source>
        <dbReference type="EMBL" id="CAK0791476.1"/>
    </source>
</evidence>
<protein>
    <submittedName>
        <fullName evidence="1">Uncharacterized protein</fullName>
    </submittedName>
</protein>
<accession>A0ABN9PGB8</accession>
<name>A0ABN9PGB8_9DINO</name>
<dbReference type="SUPFAM" id="SSF56349">
    <property type="entry name" value="DNA breaking-rejoining enzymes"/>
    <property type="match status" value="1"/>
</dbReference>
<gene>
    <name evidence="1" type="ORF">PCOR1329_LOCUS2357</name>
</gene>
<dbReference type="Proteomes" id="UP001189429">
    <property type="component" value="Unassembled WGS sequence"/>
</dbReference>
<dbReference type="EMBL" id="CAUYUJ010000590">
    <property type="protein sequence ID" value="CAK0791476.1"/>
    <property type="molecule type" value="Genomic_DNA"/>
</dbReference>
<reference evidence="1" key="1">
    <citation type="submission" date="2023-10" db="EMBL/GenBank/DDBJ databases">
        <authorList>
            <person name="Chen Y."/>
            <person name="Shah S."/>
            <person name="Dougan E. K."/>
            <person name="Thang M."/>
            <person name="Chan C."/>
        </authorList>
    </citation>
    <scope>NUCLEOTIDE SEQUENCE [LARGE SCALE GENOMIC DNA]</scope>
</reference>
<feature type="non-terminal residue" evidence="1">
    <location>
        <position position="562"/>
    </location>
</feature>
<dbReference type="InterPro" id="IPR011010">
    <property type="entry name" value="DNA_brk_join_enz"/>
</dbReference>